<dbReference type="CDD" id="cd00041">
    <property type="entry name" value="CUB"/>
    <property type="match status" value="2"/>
</dbReference>
<evidence type="ECO:0000256" key="7">
    <source>
        <dbReference type="SAM" id="Phobius"/>
    </source>
</evidence>
<dbReference type="InterPro" id="IPR013320">
    <property type="entry name" value="ConA-like_dom_sf"/>
</dbReference>
<dbReference type="PROSITE" id="PS50024">
    <property type="entry name" value="SEA"/>
    <property type="match status" value="1"/>
</dbReference>
<keyword evidence="4" id="KW-1015">Disulfide bond</keyword>
<dbReference type="Pfam" id="PF00629">
    <property type="entry name" value="MAM"/>
    <property type="match status" value="1"/>
</dbReference>
<keyword evidence="7" id="KW-0812">Transmembrane</keyword>
<dbReference type="PANTHER" id="PTHR24251:SF37">
    <property type="entry name" value="CUB DOMAIN-CONTAINING PROTEIN"/>
    <property type="match status" value="1"/>
</dbReference>
<dbReference type="InterPro" id="IPR036055">
    <property type="entry name" value="LDL_receptor-like_sf"/>
</dbReference>
<evidence type="ECO:0000256" key="5">
    <source>
        <dbReference type="PROSITE-ProRule" id="PRU00124"/>
    </source>
</evidence>
<evidence type="ECO:0000259" key="8">
    <source>
        <dbReference type="PROSITE" id="PS01180"/>
    </source>
</evidence>
<keyword evidence="12" id="KW-1185">Reference proteome</keyword>
<feature type="domain" description="MAM" evidence="10">
    <location>
        <begin position="394"/>
        <end position="556"/>
    </location>
</feature>
<feature type="compositionally biased region" description="Polar residues" evidence="6">
    <location>
        <begin position="844"/>
        <end position="855"/>
    </location>
</feature>
<dbReference type="AlphaFoldDB" id="A0AAV7D3Y5"/>
<keyword evidence="2" id="KW-0677">Repeat</keyword>
<dbReference type="SMART" id="SM00137">
    <property type="entry name" value="MAM"/>
    <property type="match status" value="1"/>
</dbReference>
<dbReference type="Pfam" id="PF00057">
    <property type="entry name" value="Ldl_recept_a"/>
    <property type="match status" value="1"/>
</dbReference>
<feature type="transmembrane region" description="Helical" evidence="7">
    <location>
        <begin position="21"/>
        <end position="48"/>
    </location>
</feature>
<feature type="domain" description="CUB" evidence="8">
    <location>
        <begin position="574"/>
        <end position="684"/>
    </location>
</feature>
<evidence type="ECO:0000256" key="1">
    <source>
        <dbReference type="ARBA" id="ARBA00022670"/>
    </source>
</evidence>
<dbReference type="PANTHER" id="PTHR24251">
    <property type="entry name" value="OVOCHYMASE-RELATED"/>
    <property type="match status" value="1"/>
</dbReference>
<dbReference type="Gene3D" id="2.60.120.290">
    <property type="entry name" value="Spermadhesin, CUB domain"/>
    <property type="match status" value="2"/>
</dbReference>
<dbReference type="FunFam" id="2.60.120.290:FF:000013">
    <property type="entry name" value="Membrane frizzled-related protein"/>
    <property type="match status" value="1"/>
</dbReference>
<sequence length="855" mass="93952">MKSNEKPEVSEKKSRRRPMTNLEVWFTALLVMFLCVCVGLLVFAWVVVTEVPPDVTLSNSTTWGTFKILSGATFTSSLQEKNSDDFKILAFDVQKMLNDIFQASQLNLEYRTSDILEFRNGSVIVIFIAQFTRALTPANIQKTLVVGIQENHSPITAKYEIDISTIMITDLPPLTTASPTTASRQTSGPTTSTRPASSPTTTNRPTISPTTASRLTTSPTTAYTGPTTAARCPPYQKLCNDAITCIQDSRYCDGLPDCPDGSDEYNSTCATICDGQFLLTIDSGTFHSKNYPNPYEPDLSCRWIISVRNGSYIKLNFTSFETNNYFDVVNIYEGIGPDRILRASLWGTDPGNFRIFSHQATVEFITDSISSGLGGFEGIYSAFSTSDVPNEEKIDCNFEEGFCYWIQDTTDGGEWERLQGPYHPPFSGPDYDHTFGNESGYYISTPAGPGFGQNIRLLSLPLTSPSAPLSEPLCLGFWFHMYGPSVYRLSVLIILTNKTEQLVFSKEGNYGPNWNYGQVTLYETSGTAVAFEAIKNPGFSDIALDDIKLSAGKCNDSGYIEPTPPTTTVQPAICEEPIELWEPNSAFSSPNYPLNYPSRASCIWYLNAAEGHNIQLHFQAFDLENIYDVVEVRDGRGSDSLLLAVYTGLNQVPDVFSTTNHMTVYFTSDDSSNRKGFQANFTTDTWEYRDRKILFGKSLWTLLTTVRDGTSRQPGPGQERRRAGCSCCGGVPPGRSTGATRPAVAAKVTGSWRRCSPQSEPGVTAGVRLGSRSRHTTQADRNGQAHGGMLTGASGNAGDTRAPGNAGDKQERLGTLGTQEGFLFREMALRSSEAGREVPDYKGQISQRQSGRLAF</sequence>
<evidence type="ECO:0000313" key="12">
    <source>
        <dbReference type="Proteomes" id="UP000824782"/>
    </source>
</evidence>
<dbReference type="InterPro" id="IPR002172">
    <property type="entry name" value="LDrepeatLR_classA_rpt"/>
</dbReference>
<dbReference type="CDD" id="cd00112">
    <property type="entry name" value="LDLa"/>
    <property type="match status" value="1"/>
</dbReference>
<dbReference type="Gene3D" id="4.10.400.10">
    <property type="entry name" value="Low-density Lipoprotein Receptor"/>
    <property type="match status" value="1"/>
</dbReference>
<evidence type="ECO:0000313" key="11">
    <source>
        <dbReference type="EMBL" id="KAG8590837.1"/>
    </source>
</evidence>
<evidence type="ECO:0000256" key="3">
    <source>
        <dbReference type="ARBA" id="ARBA00022801"/>
    </source>
</evidence>
<keyword evidence="3" id="KW-0378">Hydrolase</keyword>
<dbReference type="SUPFAM" id="SSF57424">
    <property type="entry name" value="LDL receptor-like module"/>
    <property type="match status" value="1"/>
</dbReference>
<dbReference type="PROSITE" id="PS01180">
    <property type="entry name" value="CUB"/>
    <property type="match status" value="2"/>
</dbReference>
<dbReference type="EMBL" id="WNYA01000002">
    <property type="protein sequence ID" value="KAG8590837.1"/>
    <property type="molecule type" value="Genomic_DNA"/>
</dbReference>
<dbReference type="GO" id="GO:0008233">
    <property type="term" value="F:peptidase activity"/>
    <property type="evidence" value="ECO:0007669"/>
    <property type="project" value="UniProtKB-KW"/>
</dbReference>
<organism evidence="11 12">
    <name type="scientific">Engystomops pustulosus</name>
    <name type="common">Tungara frog</name>
    <name type="synonym">Physalaemus pustulosus</name>
    <dbReference type="NCBI Taxonomy" id="76066"/>
    <lineage>
        <taxon>Eukaryota</taxon>
        <taxon>Metazoa</taxon>
        <taxon>Chordata</taxon>
        <taxon>Craniata</taxon>
        <taxon>Vertebrata</taxon>
        <taxon>Euteleostomi</taxon>
        <taxon>Amphibia</taxon>
        <taxon>Batrachia</taxon>
        <taxon>Anura</taxon>
        <taxon>Neobatrachia</taxon>
        <taxon>Hyloidea</taxon>
        <taxon>Leptodactylidae</taxon>
        <taxon>Leiuperinae</taxon>
        <taxon>Engystomops</taxon>
    </lineage>
</organism>
<dbReference type="Pfam" id="PF00431">
    <property type="entry name" value="CUB"/>
    <property type="match status" value="2"/>
</dbReference>
<dbReference type="Pfam" id="PF01390">
    <property type="entry name" value="SEA"/>
    <property type="match status" value="1"/>
</dbReference>
<evidence type="ECO:0000259" key="10">
    <source>
        <dbReference type="PROSITE" id="PS50060"/>
    </source>
</evidence>
<dbReference type="SMART" id="SM00192">
    <property type="entry name" value="LDLa"/>
    <property type="match status" value="1"/>
</dbReference>
<reference evidence="11" key="1">
    <citation type="thesis" date="2020" institute="ProQuest LLC" country="789 East Eisenhower Parkway, Ann Arbor, MI, USA">
        <title>Comparative Genomics and Chromosome Evolution.</title>
        <authorList>
            <person name="Mudd A.B."/>
        </authorList>
    </citation>
    <scope>NUCLEOTIDE SEQUENCE</scope>
    <source>
        <strain evidence="11">237g6f4</strain>
        <tissue evidence="11">Blood</tissue>
    </source>
</reference>
<evidence type="ECO:0000256" key="6">
    <source>
        <dbReference type="SAM" id="MobiDB-lite"/>
    </source>
</evidence>
<feature type="region of interest" description="Disordered" evidence="6">
    <location>
        <begin position="174"/>
        <end position="223"/>
    </location>
</feature>
<dbReference type="InterPro" id="IPR023415">
    <property type="entry name" value="LDLR_class-A_CS"/>
</dbReference>
<feature type="domain" description="SEA" evidence="9">
    <location>
        <begin position="58"/>
        <end position="173"/>
    </location>
</feature>
<dbReference type="Gene3D" id="2.60.120.200">
    <property type="match status" value="1"/>
</dbReference>
<keyword evidence="7" id="KW-0472">Membrane</keyword>
<dbReference type="FunFam" id="2.60.120.200:FF:000128">
    <property type="entry name" value="enteropeptidase isoform X2"/>
    <property type="match status" value="1"/>
</dbReference>
<dbReference type="InterPro" id="IPR035914">
    <property type="entry name" value="Sperma_CUB_dom_sf"/>
</dbReference>
<evidence type="ECO:0000259" key="9">
    <source>
        <dbReference type="PROSITE" id="PS50024"/>
    </source>
</evidence>
<dbReference type="PROSITE" id="PS50068">
    <property type="entry name" value="LDLRA_2"/>
    <property type="match status" value="1"/>
</dbReference>
<evidence type="ECO:0000256" key="2">
    <source>
        <dbReference type="ARBA" id="ARBA00022737"/>
    </source>
</evidence>
<dbReference type="Proteomes" id="UP000824782">
    <property type="component" value="Unassembled WGS sequence"/>
</dbReference>
<evidence type="ECO:0008006" key="13">
    <source>
        <dbReference type="Google" id="ProtNLM"/>
    </source>
</evidence>
<dbReference type="FunFam" id="2.60.120.290:FF:000043">
    <property type="entry name" value="Enteropeptidase"/>
    <property type="match status" value="1"/>
</dbReference>
<feature type="region of interest" description="Disordered" evidence="6">
    <location>
        <begin position="831"/>
        <end position="855"/>
    </location>
</feature>
<dbReference type="CDD" id="cd06263">
    <property type="entry name" value="MAM"/>
    <property type="match status" value="1"/>
</dbReference>
<dbReference type="InterPro" id="IPR000859">
    <property type="entry name" value="CUB_dom"/>
</dbReference>
<dbReference type="SMART" id="SM00042">
    <property type="entry name" value="CUB"/>
    <property type="match status" value="2"/>
</dbReference>
<keyword evidence="7" id="KW-1133">Transmembrane helix</keyword>
<dbReference type="InterPro" id="IPR000082">
    <property type="entry name" value="SEA_dom"/>
</dbReference>
<evidence type="ECO:0000256" key="4">
    <source>
        <dbReference type="ARBA" id="ARBA00023157"/>
    </source>
</evidence>
<proteinExistence type="predicted"/>
<dbReference type="SUPFAM" id="SSF49854">
    <property type="entry name" value="Spermadhesin, CUB domain"/>
    <property type="match status" value="2"/>
</dbReference>
<feature type="region of interest" description="Disordered" evidence="6">
    <location>
        <begin position="709"/>
        <end position="814"/>
    </location>
</feature>
<comment type="caution">
    <text evidence="5">Lacks conserved residue(s) required for the propagation of feature annotation.</text>
</comment>
<dbReference type="SMART" id="SM00200">
    <property type="entry name" value="SEA"/>
    <property type="match status" value="1"/>
</dbReference>
<feature type="domain" description="CUB" evidence="8">
    <location>
        <begin position="273"/>
        <end position="383"/>
    </location>
</feature>
<dbReference type="PROSITE" id="PS50060">
    <property type="entry name" value="MAM_2"/>
    <property type="match status" value="1"/>
</dbReference>
<comment type="caution">
    <text evidence="11">The sequence shown here is derived from an EMBL/GenBank/DDBJ whole genome shotgun (WGS) entry which is preliminary data.</text>
</comment>
<dbReference type="GO" id="GO:0006508">
    <property type="term" value="P:proteolysis"/>
    <property type="evidence" value="ECO:0007669"/>
    <property type="project" value="UniProtKB-KW"/>
</dbReference>
<accession>A0AAV7D3Y5</accession>
<name>A0AAV7D3Y5_ENGPU</name>
<dbReference type="Gene3D" id="3.30.70.960">
    <property type="entry name" value="SEA domain"/>
    <property type="match status" value="1"/>
</dbReference>
<protein>
    <recommendedName>
        <fullName evidence="13">Enteropeptidase</fullName>
    </recommendedName>
</protein>
<dbReference type="SUPFAM" id="SSF49899">
    <property type="entry name" value="Concanavalin A-like lectins/glucanases"/>
    <property type="match status" value="1"/>
</dbReference>
<keyword evidence="1" id="KW-0645">Protease</keyword>
<dbReference type="InterPro" id="IPR036364">
    <property type="entry name" value="SEA_dom_sf"/>
</dbReference>
<dbReference type="InterPro" id="IPR000998">
    <property type="entry name" value="MAM_dom"/>
</dbReference>
<dbReference type="PROSITE" id="PS01209">
    <property type="entry name" value="LDLRA_1"/>
    <property type="match status" value="1"/>
</dbReference>
<dbReference type="SUPFAM" id="SSF82671">
    <property type="entry name" value="SEA domain"/>
    <property type="match status" value="1"/>
</dbReference>
<gene>
    <name evidence="11" type="ORF">GDO81_006931</name>
</gene>
<dbReference type="GO" id="GO:0016020">
    <property type="term" value="C:membrane"/>
    <property type="evidence" value="ECO:0007669"/>
    <property type="project" value="InterPro"/>
</dbReference>